<evidence type="ECO:0000259" key="1">
    <source>
        <dbReference type="PROSITE" id="PS51186"/>
    </source>
</evidence>
<organism evidence="2 3">
    <name type="scientific">Tectimicrobiota bacterium</name>
    <dbReference type="NCBI Taxonomy" id="2528274"/>
    <lineage>
        <taxon>Bacteria</taxon>
        <taxon>Pseudomonadati</taxon>
        <taxon>Nitrospinota/Tectimicrobiota group</taxon>
        <taxon>Candidatus Tectimicrobiota</taxon>
    </lineage>
</organism>
<dbReference type="EMBL" id="JACPUR010000035">
    <property type="protein sequence ID" value="MBI3128769.1"/>
    <property type="molecule type" value="Genomic_DNA"/>
</dbReference>
<proteinExistence type="predicted"/>
<name>A0A932MMX6_UNCTE</name>
<evidence type="ECO:0000313" key="3">
    <source>
        <dbReference type="Proteomes" id="UP000782312"/>
    </source>
</evidence>
<dbReference type="Proteomes" id="UP000782312">
    <property type="component" value="Unassembled WGS sequence"/>
</dbReference>
<dbReference type="InterPro" id="IPR016181">
    <property type="entry name" value="Acyl_CoA_acyltransferase"/>
</dbReference>
<dbReference type="PANTHER" id="PTHR20958">
    <property type="entry name" value="GLYCINE N-ACYLTRANSFERASE-LIKE PROTEIN"/>
    <property type="match status" value="1"/>
</dbReference>
<dbReference type="Pfam" id="PF08445">
    <property type="entry name" value="FR47"/>
    <property type="match status" value="1"/>
</dbReference>
<gene>
    <name evidence="2" type="ORF">HYZ11_14285</name>
</gene>
<dbReference type="PANTHER" id="PTHR20958:SF6">
    <property type="entry name" value="GLYCINE N-ACYLTRANSFERASE-LIKE PROTEIN"/>
    <property type="match status" value="1"/>
</dbReference>
<accession>A0A932MMX6</accession>
<dbReference type="Gene3D" id="3.40.630.30">
    <property type="match status" value="1"/>
</dbReference>
<dbReference type="SUPFAM" id="SSF55729">
    <property type="entry name" value="Acyl-CoA N-acyltransferases (Nat)"/>
    <property type="match status" value="1"/>
</dbReference>
<dbReference type="InterPro" id="IPR053225">
    <property type="entry name" value="Acyl-CoA_N-acyltransferase"/>
</dbReference>
<sequence length="262" mass="28762">MPLHPVLHPAGAPFDAFLRKHHPQSLRMRGTLAESGGAFPVWTDNPAAPRLAVHAAQRKWLLPVGDPDAVLAHLDDLDALSAEVNRGSEDEGLLKLASIPPPLRDALAASRPLVRQSPCGLYTLRREDFRPFREGPPVETLREEDAPLLARLSEYGHDVAYCLERIRGAPTAAVRIEGALASFMIVHASGDIGMLRTLDAYRNRRLARAVVTAMVERQWARGREVFCYIVDGNTASERVFLNLGFRRAADVAWAVFGPPEGG</sequence>
<dbReference type="InterPro" id="IPR000182">
    <property type="entry name" value="GNAT_dom"/>
</dbReference>
<reference evidence="2" key="1">
    <citation type="submission" date="2020-07" db="EMBL/GenBank/DDBJ databases">
        <title>Huge and variable diversity of episymbiotic CPR bacteria and DPANN archaea in groundwater ecosystems.</title>
        <authorList>
            <person name="He C.Y."/>
            <person name="Keren R."/>
            <person name="Whittaker M."/>
            <person name="Farag I.F."/>
            <person name="Doudna J."/>
            <person name="Cate J.H.D."/>
            <person name="Banfield J.F."/>
        </authorList>
    </citation>
    <scope>NUCLEOTIDE SEQUENCE</scope>
    <source>
        <strain evidence="2">NC_groundwater_763_Ag_S-0.2um_68_21</strain>
    </source>
</reference>
<evidence type="ECO:0000313" key="2">
    <source>
        <dbReference type="EMBL" id="MBI3128769.1"/>
    </source>
</evidence>
<feature type="domain" description="N-acetyltransferase" evidence="1">
    <location>
        <begin position="136"/>
        <end position="262"/>
    </location>
</feature>
<dbReference type="PROSITE" id="PS51186">
    <property type="entry name" value="GNAT"/>
    <property type="match status" value="1"/>
</dbReference>
<comment type="caution">
    <text evidence="2">The sequence shown here is derived from an EMBL/GenBank/DDBJ whole genome shotgun (WGS) entry which is preliminary data.</text>
</comment>
<dbReference type="AlphaFoldDB" id="A0A932MMX6"/>
<dbReference type="InterPro" id="IPR013653">
    <property type="entry name" value="GCN5-like_dom"/>
</dbReference>
<dbReference type="GO" id="GO:0016747">
    <property type="term" value="F:acyltransferase activity, transferring groups other than amino-acyl groups"/>
    <property type="evidence" value="ECO:0007669"/>
    <property type="project" value="InterPro"/>
</dbReference>
<protein>
    <recommendedName>
        <fullName evidence="1">N-acetyltransferase domain-containing protein</fullName>
    </recommendedName>
</protein>